<dbReference type="GO" id="GO:0003677">
    <property type="term" value="F:DNA binding"/>
    <property type="evidence" value="ECO:0007669"/>
    <property type="project" value="UniProtKB-KW"/>
</dbReference>
<dbReference type="Pfam" id="PF03466">
    <property type="entry name" value="LysR_substrate"/>
    <property type="match status" value="1"/>
</dbReference>
<dbReference type="Gene3D" id="3.40.190.10">
    <property type="entry name" value="Periplasmic binding protein-like II"/>
    <property type="match status" value="1"/>
</dbReference>
<name>A0A5P8K8T3_9ACTN</name>
<evidence type="ECO:0000256" key="1">
    <source>
        <dbReference type="ARBA" id="ARBA00009437"/>
    </source>
</evidence>
<keyword evidence="3" id="KW-0238">DNA-binding</keyword>
<evidence type="ECO:0000313" key="6">
    <source>
        <dbReference type="EMBL" id="QFQ99444.1"/>
    </source>
</evidence>
<dbReference type="PANTHER" id="PTHR30346">
    <property type="entry name" value="TRANSCRIPTIONAL DUAL REGULATOR HCAR-RELATED"/>
    <property type="match status" value="1"/>
</dbReference>
<evidence type="ECO:0000256" key="3">
    <source>
        <dbReference type="ARBA" id="ARBA00023125"/>
    </source>
</evidence>
<evidence type="ECO:0000259" key="5">
    <source>
        <dbReference type="Pfam" id="PF03466"/>
    </source>
</evidence>
<sequence length="152" mass="16117">MGFPGARTSCRPASQIVAHLPKDHPPAANELVSAEDPAREPLIFFPARDMPGFVAEIRPIFHGMPFPRVRTRVVHQETALGFVAAGVAFTLLPEAVTSCVPSSVRVARIDSCSTTVMYVAEPRTLTPAARLFRRALFGATAAVSASSSASSA</sequence>
<dbReference type="EMBL" id="CP045096">
    <property type="protein sequence ID" value="QFQ99444.1"/>
    <property type="molecule type" value="Genomic_DNA"/>
</dbReference>
<dbReference type="AlphaFoldDB" id="A0A5P8K8T3"/>
<keyword evidence="4" id="KW-0804">Transcription</keyword>
<dbReference type="GO" id="GO:0003700">
    <property type="term" value="F:DNA-binding transcription factor activity"/>
    <property type="evidence" value="ECO:0007669"/>
    <property type="project" value="TreeGrafter"/>
</dbReference>
<accession>A0A5P8K8T3</accession>
<keyword evidence="2" id="KW-0805">Transcription regulation</keyword>
<protein>
    <recommendedName>
        <fullName evidence="5">LysR substrate-binding domain-containing protein</fullName>
    </recommendedName>
</protein>
<organism evidence="6 7">
    <name type="scientific">Streptomyces phaeolivaceus</name>
    <dbReference type="NCBI Taxonomy" id="2653200"/>
    <lineage>
        <taxon>Bacteria</taxon>
        <taxon>Bacillati</taxon>
        <taxon>Actinomycetota</taxon>
        <taxon>Actinomycetes</taxon>
        <taxon>Kitasatosporales</taxon>
        <taxon>Streptomycetaceae</taxon>
        <taxon>Streptomyces</taxon>
    </lineage>
</organism>
<feature type="domain" description="LysR substrate-binding" evidence="5">
    <location>
        <begin position="15"/>
        <end position="136"/>
    </location>
</feature>
<dbReference type="KEGG" id="sphv:F9278_28525"/>
<evidence type="ECO:0000313" key="7">
    <source>
        <dbReference type="Proteomes" id="UP000327294"/>
    </source>
</evidence>
<keyword evidence="7" id="KW-1185">Reference proteome</keyword>
<evidence type="ECO:0000256" key="2">
    <source>
        <dbReference type="ARBA" id="ARBA00023015"/>
    </source>
</evidence>
<gene>
    <name evidence="6" type="ORF">F9278_28525</name>
</gene>
<comment type="similarity">
    <text evidence="1">Belongs to the LysR transcriptional regulatory family.</text>
</comment>
<dbReference type="GO" id="GO:0032993">
    <property type="term" value="C:protein-DNA complex"/>
    <property type="evidence" value="ECO:0007669"/>
    <property type="project" value="TreeGrafter"/>
</dbReference>
<dbReference type="Proteomes" id="UP000327294">
    <property type="component" value="Chromosome"/>
</dbReference>
<reference evidence="6 7" key="1">
    <citation type="submission" date="2019-10" db="EMBL/GenBank/DDBJ databases">
        <title>Streptomyces sp. strain GY16 isolated from leaves of Broussonetia papyrifera.</title>
        <authorList>
            <person name="Mo P."/>
        </authorList>
    </citation>
    <scope>NUCLEOTIDE SEQUENCE [LARGE SCALE GENOMIC DNA]</scope>
    <source>
        <strain evidence="6 7">GY16</strain>
    </source>
</reference>
<dbReference type="PANTHER" id="PTHR30346:SF28">
    <property type="entry name" value="HTH-TYPE TRANSCRIPTIONAL REGULATOR CYNR"/>
    <property type="match status" value="1"/>
</dbReference>
<dbReference type="InterPro" id="IPR005119">
    <property type="entry name" value="LysR_subst-bd"/>
</dbReference>
<evidence type="ECO:0000256" key="4">
    <source>
        <dbReference type="ARBA" id="ARBA00023163"/>
    </source>
</evidence>
<dbReference type="SUPFAM" id="SSF53850">
    <property type="entry name" value="Periplasmic binding protein-like II"/>
    <property type="match status" value="1"/>
</dbReference>
<proteinExistence type="inferred from homology"/>